<accession>A0A5C1ALP0</accession>
<dbReference type="EMBL" id="CP042425">
    <property type="protein sequence ID" value="QEL20329.1"/>
    <property type="molecule type" value="Genomic_DNA"/>
</dbReference>
<evidence type="ECO:0000256" key="1">
    <source>
        <dbReference type="SAM" id="SignalP"/>
    </source>
</evidence>
<dbReference type="PANTHER" id="PTHR37833">
    <property type="entry name" value="LIPOPROTEIN-RELATED"/>
    <property type="match status" value="1"/>
</dbReference>
<dbReference type="PANTHER" id="PTHR37833:SF1">
    <property type="entry name" value="SIGNAL PEPTIDE PROTEIN"/>
    <property type="match status" value="1"/>
</dbReference>
<dbReference type="Proteomes" id="UP000324974">
    <property type="component" value="Chromosome"/>
</dbReference>
<dbReference type="Pfam" id="PF07610">
    <property type="entry name" value="DUF1573"/>
    <property type="match status" value="1"/>
</dbReference>
<keyword evidence="1" id="KW-0732">Signal</keyword>
<keyword evidence="3" id="KW-1185">Reference proteome</keyword>
<reference evidence="3" key="1">
    <citation type="submission" date="2019-08" db="EMBL/GenBank/DDBJ databases">
        <title>Limnoglobus roseus gen. nov., sp. nov., a novel freshwater planctomycete with a giant genome from the family Gemmataceae.</title>
        <authorList>
            <person name="Kulichevskaya I.S."/>
            <person name="Naumoff D.G."/>
            <person name="Miroshnikov K."/>
            <person name="Ivanova A."/>
            <person name="Philippov D.A."/>
            <person name="Hakobyan A."/>
            <person name="Rijpstra I.C."/>
            <person name="Sinninghe Damste J.S."/>
            <person name="Liesack W."/>
            <person name="Dedysh S.N."/>
        </authorList>
    </citation>
    <scope>NUCLEOTIDE SEQUENCE [LARGE SCALE GENOMIC DNA]</scope>
    <source>
        <strain evidence="3">PX52</strain>
    </source>
</reference>
<dbReference type="Gene3D" id="2.60.40.10">
    <property type="entry name" value="Immunoglobulins"/>
    <property type="match status" value="1"/>
</dbReference>
<organism evidence="2 3">
    <name type="scientific">Limnoglobus roseus</name>
    <dbReference type="NCBI Taxonomy" id="2598579"/>
    <lineage>
        <taxon>Bacteria</taxon>
        <taxon>Pseudomonadati</taxon>
        <taxon>Planctomycetota</taxon>
        <taxon>Planctomycetia</taxon>
        <taxon>Gemmatales</taxon>
        <taxon>Gemmataceae</taxon>
        <taxon>Limnoglobus</taxon>
    </lineage>
</organism>
<evidence type="ECO:0008006" key="4">
    <source>
        <dbReference type="Google" id="ProtNLM"/>
    </source>
</evidence>
<name>A0A5C1ALP0_9BACT</name>
<feature type="chain" id="PRO_5023012280" description="DUF1573 domain-containing protein" evidence="1">
    <location>
        <begin position="17"/>
        <end position="318"/>
    </location>
</feature>
<dbReference type="AlphaFoldDB" id="A0A5C1ALP0"/>
<dbReference type="InterPro" id="IPR011467">
    <property type="entry name" value="DUF1573"/>
</dbReference>
<evidence type="ECO:0000313" key="2">
    <source>
        <dbReference type="EMBL" id="QEL20329.1"/>
    </source>
</evidence>
<sequence length="318" mass="33092">MNTMLGVFLALVTAPAAPPAVLTADQATVDRGEIKAGPMLKQTFRVTNTGAEAVSITKLESGCGCVRRSVSKNDLKPGDSAEVAIDVNTLTQPDGPHAWLLKLQHRPASAAKTAPDEVLELRLTAKLSHDVTVSPPMVSISTEVEAATTVTLTDSRRTPLTVSKVVSSSPHLAVKLRQPMKPGDLIVDVAVAAEMPVGTHDETLTVYTTDPAYAELQIPARIVKRAKNAVTAHPESLDLIDTAGLVQFRRAGAKPVAIASAECSTAGVTVTASSGSGTVGTIKVVVSEKAGASGKADVKVKFTEPEGAEVVVPVRWGN</sequence>
<protein>
    <recommendedName>
        <fullName evidence="4">DUF1573 domain-containing protein</fullName>
    </recommendedName>
</protein>
<gene>
    <name evidence="2" type="ORF">PX52LOC_07422</name>
</gene>
<evidence type="ECO:0000313" key="3">
    <source>
        <dbReference type="Proteomes" id="UP000324974"/>
    </source>
</evidence>
<proteinExistence type="predicted"/>
<dbReference type="InterPro" id="IPR013783">
    <property type="entry name" value="Ig-like_fold"/>
</dbReference>
<dbReference type="KEGG" id="lrs:PX52LOC_07422"/>
<feature type="signal peptide" evidence="1">
    <location>
        <begin position="1"/>
        <end position="16"/>
    </location>
</feature>